<dbReference type="Pfam" id="PF11095">
    <property type="entry name" value="Gemin7"/>
    <property type="match status" value="1"/>
</dbReference>
<dbReference type="Gene3D" id="2.30.30.100">
    <property type="match status" value="1"/>
</dbReference>
<name>F0WK17_9STRA</name>
<reference evidence="1" key="2">
    <citation type="submission" date="2011-02" db="EMBL/GenBank/DDBJ databases">
        <authorList>
            <person name="MacLean D."/>
        </authorList>
    </citation>
    <scope>NUCLEOTIDE SEQUENCE</scope>
</reference>
<accession>F0WK17</accession>
<dbReference type="HOGENOM" id="CLU_2054048_0_0_1"/>
<sequence length="120" mass="14016">MGRRVDCDIPLKSGCVNTMRIYTSRDFMDAHAARRRMLVLWTAMEDASVDIVTKDRTIVKAENVIPNKFQTLFAVQKLETPLGMYPEALLRERDLSQMFFELTNEQIEMLREDIDREDSL</sequence>
<dbReference type="InterPro" id="IPR020338">
    <property type="entry name" value="SMN_gemin7"/>
</dbReference>
<organism evidence="1">
    <name type="scientific">Albugo laibachii Nc14</name>
    <dbReference type="NCBI Taxonomy" id="890382"/>
    <lineage>
        <taxon>Eukaryota</taxon>
        <taxon>Sar</taxon>
        <taxon>Stramenopiles</taxon>
        <taxon>Oomycota</taxon>
        <taxon>Peronosporomycetes</taxon>
        <taxon>Albuginales</taxon>
        <taxon>Albuginaceae</taxon>
        <taxon>Albugo</taxon>
    </lineage>
</organism>
<gene>
    <name evidence="1" type="primary">AlNc14C128G6871</name>
    <name evidence="1" type="ORF">ALNC14_077620</name>
</gene>
<protein>
    <submittedName>
        <fullName evidence="1">AlNc14C128G6871 protein</fullName>
    </submittedName>
</protein>
<proteinExistence type="predicted"/>
<reference evidence="1" key="1">
    <citation type="journal article" date="2011" name="PLoS Biol.">
        <title>Gene gain and loss during evolution of obligate parasitism in the white rust pathogen of Arabidopsis thaliana.</title>
        <authorList>
            <person name="Kemen E."/>
            <person name="Gardiner A."/>
            <person name="Schultz-Larsen T."/>
            <person name="Kemen A.C."/>
            <person name="Balmuth A.L."/>
            <person name="Robert-Seilaniantz A."/>
            <person name="Bailey K."/>
            <person name="Holub E."/>
            <person name="Studholme D.J."/>
            <person name="Maclean D."/>
            <person name="Jones J.D."/>
        </authorList>
    </citation>
    <scope>NUCLEOTIDE SEQUENCE</scope>
</reference>
<dbReference type="EMBL" id="FR824173">
    <property type="protein sequence ID" value="CCA21619.1"/>
    <property type="molecule type" value="Genomic_DNA"/>
</dbReference>
<dbReference type="AlphaFoldDB" id="F0WK17"/>
<dbReference type="GO" id="GO:0034719">
    <property type="term" value="C:SMN-Sm protein complex"/>
    <property type="evidence" value="ECO:0007669"/>
    <property type="project" value="InterPro"/>
</dbReference>
<evidence type="ECO:0000313" key="1">
    <source>
        <dbReference type="EMBL" id="CCA21619.1"/>
    </source>
</evidence>